<dbReference type="WBParaSite" id="PgR065_g056_t01">
    <property type="protein sequence ID" value="PgR065_g056_t01"/>
    <property type="gene ID" value="PgR065_g056"/>
</dbReference>
<dbReference type="GO" id="GO:0003735">
    <property type="term" value="F:structural constituent of ribosome"/>
    <property type="evidence" value="ECO:0007669"/>
    <property type="project" value="InterPro"/>
</dbReference>
<evidence type="ECO:0000256" key="8">
    <source>
        <dbReference type="ARBA" id="ARBA00035468"/>
    </source>
</evidence>
<comment type="similarity">
    <text evidence="3">Belongs to the universal ribosomal protein uS13 family.</text>
</comment>
<dbReference type="InterPro" id="IPR001892">
    <property type="entry name" value="Ribosomal_uS13"/>
</dbReference>
<evidence type="ECO:0000256" key="2">
    <source>
        <dbReference type="ARBA" id="ARBA00004496"/>
    </source>
</evidence>
<dbReference type="PANTHER" id="PTHR10871">
    <property type="entry name" value="30S RIBOSOMAL PROTEIN S13/40S RIBOSOMAL PROTEIN S18"/>
    <property type="match status" value="1"/>
</dbReference>
<feature type="region of interest" description="Disordered" evidence="9">
    <location>
        <begin position="84"/>
        <end position="111"/>
    </location>
</feature>
<name>A0A915BY96_PARUN</name>
<accession>A0A915BY96</accession>
<comment type="subcellular location">
    <subcellularLocation>
        <location evidence="2">Cytoplasm</location>
    </subcellularLocation>
</comment>
<dbReference type="AlphaFoldDB" id="A0A915BY96"/>
<keyword evidence="5" id="KW-0689">Ribosomal protein</keyword>
<proteinExistence type="inferred from homology"/>
<organism evidence="10 11">
    <name type="scientific">Parascaris univalens</name>
    <name type="common">Nematode worm</name>
    <dbReference type="NCBI Taxonomy" id="6257"/>
    <lineage>
        <taxon>Eukaryota</taxon>
        <taxon>Metazoa</taxon>
        <taxon>Ecdysozoa</taxon>
        <taxon>Nematoda</taxon>
        <taxon>Chromadorea</taxon>
        <taxon>Rhabditida</taxon>
        <taxon>Spirurina</taxon>
        <taxon>Ascaridomorpha</taxon>
        <taxon>Ascaridoidea</taxon>
        <taxon>Ascarididae</taxon>
        <taxon>Parascaris</taxon>
    </lineage>
</organism>
<dbReference type="FunFam" id="4.10.910.10:FF:000002">
    <property type="entry name" value="40S ribosomal protein S18"/>
    <property type="match status" value="1"/>
</dbReference>
<evidence type="ECO:0000256" key="5">
    <source>
        <dbReference type="ARBA" id="ARBA00022980"/>
    </source>
</evidence>
<dbReference type="HAMAP" id="MF_01315">
    <property type="entry name" value="Ribosomal_uS13"/>
    <property type="match status" value="1"/>
</dbReference>
<dbReference type="InterPro" id="IPR018269">
    <property type="entry name" value="Ribosomal_uS13_CS"/>
</dbReference>
<reference evidence="11" key="1">
    <citation type="submission" date="2022-11" db="UniProtKB">
        <authorList>
            <consortium name="WormBaseParasite"/>
        </authorList>
    </citation>
    <scope>IDENTIFICATION</scope>
</reference>
<dbReference type="SUPFAM" id="SSF46946">
    <property type="entry name" value="S13-like H2TH domain"/>
    <property type="match status" value="1"/>
</dbReference>
<evidence type="ECO:0000313" key="10">
    <source>
        <dbReference type="Proteomes" id="UP000887569"/>
    </source>
</evidence>
<dbReference type="GO" id="GO:0015935">
    <property type="term" value="C:small ribosomal subunit"/>
    <property type="evidence" value="ECO:0007669"/>
    <property type="project" value="TreeGrafter"/>
</dbReference>
<dbReference type="Pfam" id="PF00416">
    <property type="entry name" value="Ribosomal_S13"/>
    <property type="match status" value="1"/>
</dbReference>
<evidence type="ECO:0000313" key="11">
    <source>
        <dbReference type="WBParaSite" id="PgR065_g056_t01"/>
    </source>
</evidence>
<keyword evidence="4" id="KW-0963">Cytoplasm</keyword>
<dbReference type="GO" id="GO:0005829">
    <property type="term" value="C:cytosol"/>
    <property type="evidence" value="ECO:0007669"/>
    <property type="project" value="TreeGrafter"/>
</dbReference>
<dbReference type="Gene3D" id="4.10.910.10">
    <property type="entry name" value="30s ribosomal protein s13, domain 2"/>
    <property type="match status" value="1"/>
</dbReference>
<dbReference type="PROSITE" id="PS50159">
    <property type="entry name" value="RIBOSOMAL_S13_2"/>
    <property type="match status" value="1"/>
</dbReference>
<evidence type="ECO:0000256" key="7">
    <source>
        <dbReference type="ARBA" id="ARBA00035166"/>
    </source>
</evidence>
<evidence type="ECO:0000256" key="6">
    <source>
        <dbReference type="ARBA" id="ARBA00023274"/>
    </source>
</evidence>
<dbReference type="Gene3D" id="1.10.8.50">
    <property type="match status" value="1"/>
</dbReference>
<comment type="function">
    <text evidence="1">Located at the top of the head of the 40S subunit, it contacts several helices of the 18S rRNA.</text>
</comment>
<keyword evidence="6" id="KW-0687">Ribonucleoprotein</keyword>
<evidence type="ECO:0000256" key="1">
    <source>
        <dbReference type="ARBA" id="ARBA00003684"/>
    </source>
</evidence>
<feature type="region of interest" description="Disordered" evidence="9">
    <location>
        <begin position="1"/>
        <end position="33"/>
    </location>
</feature>
<feature type="compositionally biased region" description="Basic and acidic residues" evidence="9">
    <location>
        <begin position="21"/>
        <end position="33"/>
    </location>
</feature>
<dbReference type="InterPro" id="IPR010979">
    <property type="entry name" value="Ribosomal_uS13-like_H2TH"/>
</dbReference>
<dbReference type="FunFam" id="1.10.8.50:FF:000002">
    <property type="entry name" value="40S ribosomal protein S18"/>
    <property type="match status" value="1"/>
</dbReference>
<evidence type="ECO:0000256" key="4">
    <source>
        <dbReference type="ARBA" id="ARBA00022490"/>
    </source>
</evidence>
<dbReference type="InterPro" id="IPR027437">
    <property type="entry name" value="Rbsml_uS13_C"/>
</dbReference>
<dbReference type="PANTHER" id="PTHR10871:SF3">
    <property type="entry name" value="SMALL RIBOSOMAL SUBUNIT PROTEIN US13"/>
    <property type="match status" value="1"/>
</dbReference>
<sequence length="338" mass="38434">MRSKAKRPSLVEFASRRRSVAKSDRKDEQRDTKSMVQAVQIGALHRRLHLNSLGIGWLVGLILLEQFFKPDVNCQSRKRLSAAAEQATTTKDDEEERSKAMNAPELEEKKKKDEGVAEMLCPWADTRCPLSAEGLIGCGSTNIKRLVVRPVVQTFNMPRACEWAGALATVLAHVIRGIQRTSSKMSLVIPEKFQHIHRVMNTNIDGNRKVPFALTAIKGVGRRFAFVVCRKADIDINKRAGELTEEDMEKLTQVMQNPKQYKIPNWFLNRQKDIKDGKYTQCLSTALDNKLREDLERLKKIRLHRGLRHYWGLRVRGQHTKTTGRKGRTVGVSKKKGG</sequence>
<dbReference type="PROSITE" id="PS00646">
    <property type="entry name" value="RIBOSOMAL_S13_1"/>
    <property type="match status" value="1"/>
</dbReference>
<dbReference type="NCBIfam" id="NF003140">
    <property type="entry name" value="PRK04053.1"/>
    <property type="match status" value="1"/>
</dbReference>
<dbReference type="Proteomes" id="UP000887569">
    <property type="component" value="Unplaced"/>
</dbReference>
<protein>
    <recommendedName>
        <fullName evidence="7">Small ribosomal subunit protein uS13</fullName>
    </recommendedName>
    <alternativeName>
        <fullName evidence="8">40S ribosomal protein S18</fullName>
    </alternativeName>
</protein>
<evidence type="ECO:0000256" key="9">
    <source>
        <dbReference type="SAM" id="MobiDB-lite"/>
    </source>
</evidence>
<dbReference type="GO" id="GO:0003723">
    <property type="term" value="F:RNA binding"/>
    <property type="evidence" value="ECO:0007669"/>
    <property type="project" value="InterPro"/>
</dbReference>
<dbReference type="GO" id="GO:0006412">
    <property type="term" value="P:translation"/>
    <property type="evidence" value="ECO:0007669"/>
    <property type="project" value="InterPro"/>
</dbReference>
<keyword evidence="10" id="KW-1185">Reference proteome</keyword>
<evidence type="ECO:0000256" key="3">
    <source>
        <dbReference type="ARBA" id="ARBA00008080"/>
    </source>
</evidence>